<feature type="compositionally biased region" description="Basic and acidic residues" evidence="5">
    <location>
        <begin position="555"/>
        <end position="565"/>
    </location>
</feature>
<dbReference type="EMBL" id="CP023737">
    <property type="protein sequence ID" value="ATQ67802.1"/>
    <property type="molecule type" value="Genomic_DNA"/>
</dbReference>
<keyword evidence="1" id="KW-0547">Nucleotide-binding</keyword>
<dbReference type="InterPro" id="IPR004968">
    <property type="entry name" value="DNA_primase/NTPase_C"/>
</dbReference>
<evidence type="ECO:0000313" key="8">
    <source>
        <dbReference type="Proteomes" id="UP000230709"/>
    </source>
</evidence>
<dbReference type="Pfam" id="PF03288">
    <property type="entry name" value="Pox_D5"/>
    <property type="match status" value="1"/>
</dbReference>
<evidence type="ECO:0000313" key="7">
    <source>
        <dbReference type="EMBL" id="ATQ67802.1"/>
    </source>
</evidence>
<dbReference type="Proteomes" id="UP000230709">
    <property type="component" value="Chromosome"/>
</dbReference>
<keyword evidence="2" id="KW-0378">Hydrolase</keyword>
<dbReference type="RefSeq" id="WP_099831761.1">
    <property type="nucleotide sequence ID" value="NZ_CP023737.1"/>
</dbReference>
<evidence type="ECO:0000259" key="6">
    <source>
        <dbReference type="PROSITE" id="PS51206"/>
    </source>
</evidence>
<sequence length="614" mass="67760">MTTDPYKRIADAVEGASPQPLRAAPPTADADDASDGDACDALGPSDQEADGVDMRVVERCAKLDQSDTDNGKRLIEHFGADLVVMAQGGVEGGGWLGWEGRYWDLDGGVARASKMAQMIGGRIGLETRYLQQTPAEARVIEEADNLAADDESDGAKAVRRAAAAAEKALEKRRLARWRFAVSSKNSARLVAMLKTAAPHLRREPGGFNSESMLIVTQNATLRVIVEEIGGKKEARLDVRRGFAREDYATGLVPCDFDLMAKAAKWDAFLLRCLPSADMRRTVRQYAGLGLVGTLLQKLMFHHGFGANGKSVFLAVISGVIGKSYGVSLPKETILGRGERGAGQASPDIVRLFGKRFVRIDELKEDESLREDLVKRLTGGDEMAVRNLFEGYFDFANRATPHMSGNGFPKIDGTDNGIWRRMLVVHWSVTIPPEERREFDGFVAELLEERSGILNWLLDGVLDYLEHGLFIAPEIAAATSKYQEEMNPIGEFIKDCVEAHEGERVAASTAYQAYVSWSMANAKRAKTQTAFGREMAKLFKRDNDRARSYLDCRLHDVPDRPEEPGKARAATDYPEGYGDERAKRTQHEADSDLCGGTYREGMRLRSGDHLRPARR</sequence>
<feature type="compositionally biased region" description="Basic and acidic residues" evidence="5">
    <location>
        <begin position="577"/>
        <end position="589"/>
    </location>
</feature>
<gene>
    <name evidence="7" type="ORF">CQW49_07775</name>
</gene>
<keyword evidence="3" id="KW-0347">Helicase</keyword>
<dbReference type="NCBIfam" id="TIGR01613">
    <property type="entry name" value="primase_Cterm"/>
    <property type="match status" value="1"/>
</dbReference>
<feature type="region of interest" description="Disordered" evidence="5">
    <location>
        <begin position="1"/>
        <end position="51"/>
    </location>
</feature>
<dbReference type="InterPro" id="IPR027417">
    <property type="entry name" value="P-loop_NTPase"/>
</dbReference>
<evidence type="ECO:0000256" key="4">
    <source>
        <dbReference type="ARBA" id="ARBA00022840"/>
    </source>
</evidence>
<dbReference type="Pfam" id="PF08706">
    <property type="entry name" value="D5_N"/>
    <property type="match status" value="1"/>
</dbReference>
<reference evidence="8" key="1">
    <citation type="submission" date="2017-10" db="EMBL/GenBank/DDBJ databases">
        <title>Completed PacBio SMRT sequence of Methylosinus trichosporium OB3b reveals presence of a third large plasmid.</title>
        <authorList>
            <person name="Charles T.C."/>
            <person name="Lynch M.D.J."/>
            <person name="Heil J.R."/>
            <person name="Cheng J."/>
        </authorList>
    </citation>
    <scope>NUCLEOTIDE SEQUENCE [LARGE SCALE GENOMIC DNA]</scope>
    <source>
        <strain evidence="8">OB3b</strain>
    </source>
</reference>
<dbReference type="GO" id="GO:0004386">
    <property type="term" value="F:helicase activity"/>
    <property type="evidence" value="ECO:0007669"/>
    <property type="project" value="UniProtKB-KW"/>
</dbReference>
<feature type="domain" description="SF3 helicase" evidence="6">
    <location>
        <begin position="277"/>
        <end position="439"/>
    </location>
</feature>
<dbReference type="InterPro" id="IPR014818">
    <property type="entry name" value="Phage/plasmid_primase_P4_C"/>
</dbReference>
<dbReference type="PROSITE" id="PS51206">
    <property type="entry name" value="SF3_HELICASE_1"/>
    <property type="match status" value="1"/>
</dbReference>
<evidence type="ECO:0000256" key="3">
    <source>
        <dbReference type="ARBA" id="ARBA00022806"/>
    </source>
</evidence>
<accession>A0A2D2CYH5</accession>
<evidence type="ECO:0000256" key="1">
    <source>
        <dbReference type="ARBA" id="ARBA00022741"/>
    </source>
</evidence>
<evidence type="ECO:0000256" key="2">
    <source>
        <dbReference type="ARBA" id="ARBA00022801"/>
    </source>
</evidence>
<feature type="compositionally biased region" description="Acidic residues" evidence="5">
    <location>
        <begin position="29"/>
        <end position="38"/>
    </location>
</feature>
<dbReference type="InterPro" id="IPR014015">
    <property type="entry name" value="Helicase_SF3_DNA-vir"/>
</dbReference>
<evidence type="ECO:0000256" key="5">
    <source>
        <dbReference type="SAM" id="MobiDB-lite"/>
    </source>
</evidence>
<name>A0A2D2CYH5_METT3</name>
<dbReference type="PANTHER" id="PTHR35372">
    <property type="entry name" value="ATP BINDING PROTEIN-RELATED"/>
    <property type="match status" value="1"/>
</dbReference>
<organism evidence="7 8">
    <name type="scientific">Methylosinus trichosporium (strain ATCC 35070 / NCIMB 11131 / UNIQEM 75 / OB3b)</name>
    <dbReference type="NCBI Taxonomy" id="595536"/>
    <lineage>
        <taxon>Bacteria</taxon>
        <taxon>Pseudomonadati</taxon>
        <taxon>Pseudomonadota</taxon>
        <taxon>Alphaproteobacteria</taxon>
        <taxon>Hyphomicrobiales</taxon>
        <taxon>Methylocystaceae</taxon>
        <taxon>Methylosinus</taxon>
    </lineage>
</organism>
<feature type="compositionally biased region" description="Basic and acidic residues" evidence="5">
    <location>
        <begin position="1"/>
        <end position="11"/>
    </location>
</feature>
<dbReference type="PANTHER" id="PTHR35372:SF2">
    <property type="entry name" value="SF3 HELICASE DOMAIN-CONTAINING PROTEIN"/>
    <property type="match status" value="1"/>
</dbReference>
<dbReference type="SMART" id="SM00885">
    <property type="entry name" value="D5_N"/>
    <property type="match status" value="1"/>
</dbReference>
<dbReference type="InterPro" id="IPR051620">
    <property type="entry name" value="ORF904-like_C"/>
</dbReference>
<dbReference type="KEGG" id="mtw:CQW49_07775"/>
<keyword evidence="4" id="KW-0067">ATP-binding</keyword>
<protein>
    <submittedName>
        <fullName evidence="7">DNA primase</fullName>
    </submittedName>
</protein>
<dbReference type="STRING" id="595536.GCA_000178815_03597"/>
<feature type="compositionally biased region" description="Basic and acidic residues" evidence="5">
    <location>
        <begin position="599"/>
        <end position="614"/>
    </location>
</feature>
<keyword evidence="8" id="KW-1185">Reference proteome</keyword>
<dbReference type="AlphaFoldDB" id="A0A2D2CYH5"/>
<dbReference type="InterPro" id="IPR006500">
    <property type="entry name" value="Helicase_put_C_phage/plasmid"/>
</dbReference>
<proteinExistence type="predicted"/>
<dbReference type="GO" id="GO:0016787">
    <property type="term" value="F:hydrolase activity"/>
    <property type="evidence" value="ECO:0007669"/>
    <property type="project" value="UniProtKB-KW"/>
</dbReference>
<dbReference type="Gene3D" id="3.40.50.300">
    <property type="entry name" value="P-loop containing nucleotide triphosphate hydrolases"/>
    <property type="match status" value="1"/>
</dbReference>
<feature type="region of interest" description="Disordered" evidence="5">
    <location>
        <begin position="555"/>
        <end position="614"/>
    </location>
</feature>
<dbReference type="GO" id="GO:0005524">
    <property type="term" value="F:ATP binding"/>
    <property type="evidence" value="ECO:0007669"/>
    <property type="project" value="UniProtKB-KW"/>
</dbReference>